<proteinExistence type="predicted"/>
<reference evidence="3 4" key="2">
    <citation type="journal article" date="2017" name="Nature">
        <title>The Apostasia genome and the evolution of orchids.</title>
        <authorList>
            <person name="Zhang G.Q."/>
            <person name="Liu K.W."/>
            <person name="Li Z."/>
            <person name="Lohaus R."/>
            <person name="Hsiao Y.Y."/>
            <person name="Niu S.C."/>
            <person name="Wang J.Y."/>
            <person name="Lin Y.C."/>
            <person name="Xu Q."/>
            <person name="Chen L.J."/>
            <person name="Yoshida K."/>
            <person name="Fujiwara S."/>
            <person name="Wang Z.W."/>
            <person name="Zhang Y.Q."/>
            <person name="Mitsuda N."/>
            <person name="Wang M."/>
            <person name="Liu G.H."/>
            <person name="Pecoraro L."/>
            <person name="Huang H.X."/>
            <person name="Xiao X.J."/>
            <person name="Lin M."/>
            <person name="Wu X.Y."/>
            <person name="Wu W.L."/>
            <person name="Chen Y.Y."/>
            <person name="Chang S.B."/>
            <person name="Sakamoto S."/>
            <person name="Ohme-Takagi M."/>
            <person name="Yagi M."/>
            <person name="Zeng S.J."/>
            <person name="Shen C.Y."/>
            <person name="Yeh C.M."/>
            <person name="Luo Y.B."/>
            <person name="Tsai W.C."/>
            <person name="Van de Peer Y."/>
            <person name="Liu Z.J."/>
        </authorList>
    </citation>
    <scope>NUCLEOTIDE SEQUENCE [LARGE SCALE GENOMIC DNA]</scope>
    <source>
        <tissue evidence="3">The whole plant</tissue>
    </source>
</reference>
<gene>
    <name evidence="3" type="ORF">MA16_Dca008272</name>
</gene>
<keyword evidence="2" id="KW-1133">Transmembrane helix</keyword>
<evidence type="ECO:0000313" key="3">
    <source>
        <dbReference type="EMBL" id="PKU83585.1"/>
    </source>
</evidence>
<evidence type="ECO:0000256" key="2">
    <source>
        <dbReference type="SAM" id="Phobius"/>
    </source>
</evidence>
<organism evidence="3 4">
    <name type="scientific">Dendrobium catenatum</name>
    <dbReference type="NCBI Taxonomy" id="906689"/>
    <lineage>
        <taxon>Eukaryota</taxon>
        <taxon>Viridiplantae</taxon>
        <taxon>Streptophyta</taxon>
        <taxon>Embryophyta</taxon>
        <taxon>Tracheophyta</taxon>
        <taxon>Spermatophyta</taxon>
        <taxon>Magnoliopsida</taxon>
        <taxon>Liliopsida</taxon>
        <taxon>Asparagales</taxon>
        <taxon>Orchidaceae</taxon>
        <taxon>Epidendroideae</taxon>
        <taxon>Malaxideae</taxon>
        <taxon>Dendrobiinae</taxon>
        <taxon>Dendrobium</taxon>
    </lineage>
</organism>
<evidence type="ECO:0000313" key="4">
    <source>
        <dbReference type="Proteomes" id="UP000233837"/>
    </source>
</evidence>
<protein>
    <submittedName>
        <fullName evidence="3">Uncharacterized protein</fullName>
    </submittedName>
</protein>
<feature type="transmembrane region" description="Helical" evidence="2">
    <location>
        <begin position="111"/>
        <end position="135"/>
    </location>
</feature>
<keyword evidence="4" id="KW-1185">Reference proteome</keyword>
<dbReference type="PANTHER" id="PTHR31286:SF179">
    <property type="entry name" value="RNASE H TYPE-1 DOMAIN-CONTAINING PROTEIN"/>
    <property type="match status" value="1"/>
</dbReference>
<feature type="compositionally biased region" description="Basic and acidic residues" evidence="1">
    <location>
        <begin position="306"/>
        <end position="320"/>
    </location>
</feature>
<feature type="region of interest" description="Disordered" evidence="1">
    <location>
        <begin position="296"/>
        <end position="320"/>
    </location>
</feature>
<keyword evidence="2" id="KW-0472">Membrane</keyword>
<sequence length="474" mass="53038">MTVDKDENDIPLKDGEIAAMAQQLIPNNKVVESKNSDIWDDDGGFMDNDEPHLHNVGKTLSTSNCNSDNLSDTDDIKTAARCFASDDNDTSFIKFHCKGGYKPKHVTLHPMGAMILNLWMLKVCPSVALLPGVLLDFLDHKYWSGGFLNTMGSWLVGWYLLKLNLMFSFGLLIFPSSYFFGWFCVDLKLSGDRFLWNFGDLCQGDGVFKWTPTFDFEIDSPIIPTWVLFPNIRPHLFSPRILHGLGSMFGLPLKINHATSTGSRVSVAHILVELEDGFSEVKKLMNNDLSSELGIASDDSPSTGIDTHEEGEGSDIKNKVTGEKSGHFAEIINGNGKKGDMNVVHNYEFGERNLVVISSVGNEDVITKDLSGNGLYNVWLKKPHRRITDSECDFGCSFLKDGLTVKLCEEKVLENTRKLQNALVVKVFGENIPQYIANAELRRKWSNIRKFILTWLGKGWSLCAFDDEASVEIF</sequence>
<keyword evidence="2" id="KW-0812">Transmembrane</keyword>
<dbReference type="PANTHER" id="PTHR31286">
    <property type="entry name" value="GLYCINE-RICH CELL WALL STRUCTURAL PROTEIN 1.8-LIKE"/>
    <property type="match status" value="1"/>
</dbReference>
<dbReference type="EMBL" id="KZ502094">
    <property type="protein sequence ID" value="PKU83585.1"/>
    <property type="molecule type" value="Genomic_DNA"/>
</dbReference>
<dbReference type="InterPro" id="IPR040256">
    <property type="entry name" value="At4g02000-like"/>
</dbReference>
<reference evidence="3 4" key="1">
    <citation type="journal article" date="2016" name="Sci. Rep.">
        <title>The Dendrobium catenatum Lindl. genome sequence provides insights into polysaccharide synthase, floral development and adaptive evolution.</title>
        <authorList>
            <person name="Zhang G.Q."/>
            <person name="Xu Q."/>
            <person name="Bian C."/>
            <person name="Tsai W.C."/>
            <person name="Yeh C.M."/>
            <person name="Liu K.W."/>
            <person name="Yoshida K."/>
            <person name="Zhang L.S."/>
            <person name="Chang S.B."/>
            <person name="Chen F."/>
            <person name="Shi Y."/>
            <person name="Su Y.Y."/>
            <person name="Zhang Y.Q."/>
            <person name="Chen L.J."/>
            <person name="Yin Y."/>
            <person name="Lin M."/>
            <person name="Huang H."/>
            <person name="Deng H."/>
            <person name="Wang Z.W."/>
            <person name="Zhu S.L."/>
            <person name="Zhao X."/>
            <person name="Deng C."/>
            <person name="Niu S.C."/>
            <person name="Huang J."/>
            <person name="Wang M."/>
            <person name="Liu G.H."/>
            <person name="Yang H.J."/>
            <person name="Xiao X.J."/>
            <person name="Hsiao Y.Y."/>
            <person name="Wu W.L."/>
            <person name="Chen Y.Y."/>
            <person name="Mitsuda N."/>
            <person name="Ohme-Takagi M."/>
            <person name="Luo Y.B."/>
            <person name="Van de Peer Y."/>
            <person name="Liu Z.J."/>
        </authorList>
    </citation>
    <scope>NUCLEOTIDE SEQUENCE [LARGE SCALE GENOMIC DNA]</scope>
    <source>
        <tissue evidence="3">The whole plant</tissue>
    </source>
</reference>
<evidence type="ECO:0000256" key="1">
    <source>
        <dbReference type="SAM" id="MobiDB-lite"/>
    </source>
</evidence>
<feature type="transmembrane region" description="Helical" evidence="2">
    <location>
        <begin position="167"/>
        <end position="185"/>
    </location>
</feature>
<dbReference type="Proteomes" id="UP000233837">
    <property type="component" value="Unassembled WGS sequence"/>
</dbReference>
<accession>A0A2I0X6P3</accession>
<feature type="transmembrane region" description="Helical" evidence="2">
    <location>
        <begin position="142"/>
        <end position="161"/>
    </location>
</feature>
<name>A0A2I0X6P3_9ASPA</name>
<dbReference type="AlphaFoldDB" id="A0A2I0X6P3"/>